<comment type="caution">
    <text evidence="1">The sequence shown here is derived from an EMBL/GenBank/DDBJ whole genome shotgun (WGS) entry which is preliminary data.</text>
</comment>
<sequence length="852" mass="93970">MTDTNDTNDRKLGGAGQQGRTLSMRRPVEQSRVKQNFSHGRTKTVVVETRRKRPGGPGGKDEEQQQRPAQEAAKPQFQAQPRVAPTHADRPRQNEQQRSGVVLRTLTPEEKEARDRALADARLREADERKRQEAEALRRREQEDRERKEREAAERRKADDDARHRSEEEGRKKAEEAAKKLPTQRPVQTSDEDEAKTKPRPGLSVKREVKVPAPTRTKGDADKRRGKLTLSNALDENDDRSRSIAAFRRRTERQKKQAQGFQMPTEKMVRDVTIPEAITIQELANRMSERAVDLIKLLMKQGQMHTINDVIDADTAQIITEEMGHRVRRVAEADVVEGLAGDTDAAETLKPRAPVVTIMGHVDHGKTSLLDAIRKTNVVAGEAGGITQHIGAYQVETKNGLVTFIDTPGHEAFTSMRARGAKATDIVVLVVAADDGVMPQTAEAINHARAAEVPIIVAINKIDKPQANPNRVRTGLLQHEIVVESMGGEVLEIEVSALKGTNLDKLLDTILLQAEVLDLKANPDREGSGIVVEAQLDRGRGPVATVLVQRGTLHLGDIFVAGSSWGRVRALINDKGEHVKEAGPSVPVEVLGLNSAPEAGDQFDVVANEARAREITDYRDRKRRESRGVASGRASLEQMMSQLKEGARKDFHILVKADVQGSAEAIVQALEKIGNEEIGARVMHYGVGGISESDVQLAAASGAVILGFNVRANGQARAAAERDGIEIRYYNIIYDLVDDIKKAMSGLLAPTLRETFLGNAEILEIFNITKVGKVAGCRVTEGSVQRGAKVRLIRDNVVIHEGTLSTLKRFKDEVKEVQVGQECGMAFEGYQDMRARDVIECFRVEKVQRTLD</sequence>
<evidence type="ECO:0000313" key="2">
    <source>
        <dbReference type="Proteomes" id="UP000616151"/>
    </source>
</evidence>
<organism evidence="1 2">
    <name type="scientific">Taklimakanibacter albus</name>
    <dbReference type="NCBI Taxonomy" id="2800327"/>
    <lineage>
        <taxon>Bacteria</taxon>
        <taxon>Pseudomonadati</taxon>
        <taxon>Pseudomonadota</taxon>
        <taxon>Alphaproteobacteria</taxon>
        <taxon>Hyphomicrobiales</taxon>
        <taxon>Aestuariivirgaceae</taxon>
        <taxon>Taklimakanibacter</taxon>
    </lineage>
</organism>
<evidence type="ECO:0000313" key="1">
    <source>
        <dbReference type="EMBL" id="MBK1868322.1"/>
    </source>
</evidence>
<dbReference type="EMBL" id="JAENHL010000007">
    <property type="protein sequence ID" value="MBK1868322.1"/>
    <property type="molecule type" value="Genomic_DNA"/>
</dbReference>
<keyword evidence="2" id="KW-1185">Reference proteome</keyword>
<keyword evidence="1" id="KW-0396">Initiation factor</keyword>
<reference evidence="1" key="1">
    <citation type="submission" date="2021-01" db="EMBL/GenBank/DDBJ databases">
        <authorList>
            <person name="Sun Q."/>
        </authorList>
    </citation>
    <scope>NUCLEOTIDE SEQUENCE</scope>
    <source>
        <strain evidence="1">YIM B02566</strain>
    </source>
</reference>
<proteinExistence type="predicted"/>
<keyword evidence="1" id="KW-0648">Protein biosynthesis</keyword>
<protein>
    <submittedName>
        <fullName evidence="1">Translation initiation factor IF-2</fullName>
    </submittedName>
</protein>
<dbReference type="Proteomes" id="UP000616151">
    <property type="component" value="Unassembled WGS sequence"/>
</dbReference>
<accession>A0ACC5R6X1</accession>
<name>A0ACC5R6X1_9HYPH</name>
<gene>
    <name evidence="1" type="primary">infB</name>
    <name evidence="1" type="ORF">JHL16_18360</name>
</gene>